<proteinExistence type="predicted"/>
<organism evidence="1">
    <name type="scientific">Arundo donax</name>
    <name type="common">Giant reed</name>
    <name type="synonym">Donax arundinaceus</name>
    <dbReference type="NCBI Taxonomy" id="35708"/>
    <lineage>
        <taxon>Eukaryota</taxon>
        <taxon>Viridiplantae</taxon>
        <taxon>Streptophyta</taxon>
        <taxon>Embryophyta</taxon>
        <taxon>Tracheophyta</taxon>
        <taxon>Spermatophyta</taxon>
        <taxon>Magnoliopsida</taxon>
        <taxon>Liliopsida</taxon>
        <taxon>Poales</taxon>
        <taxon>Poaceae</taxon>
        <taxon>PACMAD clade</taxon>
        <taxon>Arundinoideae</taxon>
        <taxon>Arundineae</taxon>
        <taxon>Arundo</taxon>
    </lineage>
</organism>
<protein>
    <submittedName>
        <fullName evidence="1">Uncharacterized protein</fullName>
    </submittedName>
</protein>
<name>A0A0A8Z478_ARUDO</name>
<sequence>MSSTHVYQIISPVWKGSKSQLHLRFRVCSLK</sequence>
<dbReference type="AlphaFoldDB" id="A0A0A8Z478"/>
<accession>A0A0A8Z478</accession>
<evidence type="ECO:0000313" key="1">
    <source>
        <dbReference type="EMBL" id="JAD34179.1"/>
    </source>
</evidence>
<reference evidence="1" key="2">
    <citation type="journal article" date="2015" name="Data Brief">
        <title>Shoot transcriptome of the giant reed, Arundo donax.</title>
        <authorList>
            <person name="Barrero R.A."/>
            <person name="Guerrero F.D."/>
            <person name="Moolhuijzen P."/>
            <person name="Goolsby J.A."/>
            <person name="Tidwell J."/>
            <person name="Bellgard S.E."/>
            <person name="Bellgard M.I."/>
        </authorList>
    </citation>
    <scope>NUCLEOTIDE SEQUENCE</scope>
    <source>
        <tissue evidence="1">Shoot tissue taken approximately 20 cm above the soil surface</tissue>
    </source>
</reference>
<dbReference type="EMBL" id="GBRH01263716">
    <property type="protein sequence ID" value="JAD34179.1"/>
    <property type="molecule type" value="Transcribed_RNA"/>
</dbReference>
<reference evidence="1" key="1">
    <citation type="submission" date="2014-09" db="EMBL/GenBank/DDBJ databases">
        <authorList>
            <person name="Magalhaes I.L.F."/>
            <person name="Oliveira U."/>
            <person name="Santos F.R."/>
            <person name="Vidigal T.H.D.A."/>
            <person name="Brescovit A.D."/>
            <person name="Santos A.J."/>
        </authorList>
    </citation>
    <scope>NUCLEOTIDE SEQUENCE</scope>
    <source>
        <tissue evidence="1">Shoot tissue taken approximately 20 cm above the soil surface</tissue>
    </source>
</reference>